<keyword evidence="2" id="KW-0699">rRNA-binding</keyword>
<dbReference type="PANTHER" id="PTHR11831">
    <property type="entry name" value="30S 40S RIBOSOMAL PROTEIN"/>
    <property type="match status" value="1"/>
</dbReference>
<dbReference type="GO" id="GO:0006412">
    <property type="term" value="P:translation"/>
    <property type="evidence" value="ECO:0007669"/>
    <property type="project" value="InterPro"/>
</dbReference>
<name>A0A5C0F2J6_NITAL</name>
<dbReference type="FunFam" id="3.10.290.10:FF:000001">
    <property type="entry name" value="30S ribosomal protein S4"/>
    <property type="match status" value="1"/>
</dbReference>
<dbReference type="GO" id="GO:0019843">
    <property type="term" value="F:rRNA binding"/>
    <property type="evidence" value="ECO:0007669"/>
    <property type="project" value="UniProtKB-KW"/>
</dbReference>
<geneLocation type="plastid" evidence="9"/>
<dbReference type="InterPro" id="IPR001912">
    <property type="entry name" value="Ribosomal_uS4_N"/>
</dbReference>
<comment type="similarity">
    <text evidence="1">Belongs to the universal ribosomal protein uS4 family.</text>
</comment>
<dbReference type="RefSeq" id="YP_009695319.1">
    <property type="nucleotide sequence ID" value="NC_044785.1"/>
</dbReference>
<evidence type="ECO:0000259" key="7">
    <source>
        <dbReference type="SMART" id="SM00363"/>
    </source>
</evidence>
<dbReference type="SMART" id="SM00363">
    <property type="entry name" value="S4"/>
    <property type="match status" value="1"/>
</dbReference>
<dbReference type="Gene3D" id="1.10.1050.10">
    <property type="entry name" value="Ribosomal Protein S4 Delta 41, Chain A, domain 1"/>
    <property type="match status" value="1"/>
</dbReference>
<dbReference type="GO" id="GO:0003735">
    <property type="term" value="F:structural constituent of ribosome"/>
    <property type="evidence" value="ECO:0007669"/>
    <property type="project" value="InterPro"/>
</dbReference>
<dbReference type="GeneID" id="41826819"/>
<dbReference type="SUPFAM" id="SSF55174">
    <property type="entry name" value="Alpha-L RNA-binding motif"/>
    <property type="match status" value="1"/>
</dbReference>
<evidence type="ECO:0000256" key="6">
    <source>
        <dbReference type="PROSITE-ProRule" id="PRU00182"/>
    </source>
</evidence>
<protein>
    <submittedName>
        <fullName evidence="9">30S ribosomal protein S4</fullName>
    </submittedName>
</protein>
<proteinExistence type="inferred from homology"/>
<evidence type="ECO:0000256" key="4">
    <source>
        <dbReference type="ARBA" id="ARBA00022980"/>
    </source>
</evidence>
<dbReference type="EMBL" id="MN065498">
    <property type="protein sequence ID" value="QEI59574.1"/>
    <property type="molecule type" value="Genomic_DNA"/>
</dbReference>
<dbReference type="HAMAP" id="MF_01306_B">
    <property type="entry name" value="Ribosomal_uS4_B"/>
    <property type="match status" value="1"/>
</dbReference>
<dbReference type="InterPro" id="IPR022801">
    <property type="entry name" value="Ribosomal_uS4"/>
</dbReference>
<dbReference type="InterPro" id="IPR005709">
    <property type="entry name" value="Ribosomal_uS4_bac-type"/>
</dbReference>
<sequence>MSRYLGPKLKITRKLGLLPGFYRRKEKKNKKKIFFKFNNRFSDYRRRLEEKQKLKFNYGLTENQLFGYIKEAKRRKGITSLILIQLLEMRLDSLCFTLGFGQNIIQARQLINHGHITINKKQVNIPSFQCKPNDTISIREKEISKNLINNNIKFKKFNRVPEHINFNKSKLEAKILDYCTKENSMLKLKESLIIEYYSHK</sequence>
<evidence type="ECO:0000313" key="9">
    <source>
        <dbReference type="EMBL" id="QEI59574.1"/>
    </source>
</evidence>
<dbReference type="Pfam" id="PF00163">
    <property type="entry name" value="Ribosomal_S4"/>
    <property type="match status" value="1"/>
</dbReference>
<dbReference type="PANTHER" id="PTHR11831:SF4">
    <property type="entry name" value="SMALL RIBOSOMAL SUBUNIT PROTEIN US4M"/>
    <property type="match status" value="1"/>
</dbReference>
<keyword evidence="4 9" id="KW-0689">Ribosomal protein</keyword>
<accession>A0A5C0F2J6</accession>
<dbReference type="GO" id="GO:0015935">
    <property type="term" value="C:small ribosomal subunit"/>
    <property type="evidence" value="ECO:0007669"/>
    <property type="project" value="InterPro"/>
</dbReference>
<dbReference type="NCBIfam" id="NF003717">
    <property type="entry name" value="PRK05327.1"/>
    <property type="match status" value="1"/>
</dbReference>
<dbReference type="InterPro" id="IPR002942">
    <property type="entry name" value="S4_RNA-bd"/>
</dbReference>
<dbReference type="AlphaFoldDB" id="A0A5C0F2J6"/>
<dbReference type="InterPro" id="IPR036986">
    <property type="entry name" value="S4_RNA-bd_sf"/>
</dbReference>
<keyword evidence="3 6" id="KW-0694">RNA-binding</keyword>
<dbReference type="PROSITE" id="PS50889">
    <property type="entry name" value="S4"/>
    <property type="match status" value="1"/>
</dbReference>
<dbReference type="NCBIfam" id="TIGR01017">
    <property type="entry name" value="rpsD_bact"/>
    <property type="match status" value="1"/>
</dbReference>
<keyword evidence="9" id="KW-0934">Plastid</keyword>
<dbReference type="GO" id="GO:0042274">
    <property type="term" value="P:ribosomal small subunit biogenesis"/>
    <property type="evidence" value="ECO:0007669"/>
    <property type="project" value="TreeGrafter"/>
</dbReference>
<reference evidence="9" key="1">
    <citation type="submission" date="2019-06" db="EMBL/GenBank/DDBJ databases">
        <authorList>
            <person name="Grosvenor D.A."/>
            <person name="Keepers K.G."/>
            <person name="Pogoda C.S."/>
            <person name="Kane N.C."/>
            <person name="Kociolek J.P."/>
        </authorList>
    </citation>
    <scope>NUCLEOTIDE SEQUENCE</scope>
</reference>
<keyword evidence="5" id="KW-0687">Ribonucleoprotein</keyword>
<feature type="domain" description="Small ribosomal subunit protein uS4 N-terminal" evidence="8">
    <location>
        <begin position="3"/>
        <end position="88"/>
    </location>
</feature>
<organism evidence="9">
    <name type="scientific">Nitzschia alba</name>
    <name type="common">Marine diatom</name>
    <dbReference type="NCBI Taxonomy" id="2858"/>
    <lineage>
        <taxon>Eukaryota</taxon>
        <taxon>Sar</taxon>
        <taxon>Stramenopiles</taxon>
        <taxon>Ochrophyta</taxon>
        <taxon>Bacillariophyta</taxon>
        <taxon>Bacillariophyceae</taxon>
        <taxon>Bacillariophycidae</taxon>
        <taxon>Bacillariales</taxon>
        <taxon>Bacillariaceae</taxon>
        <taxon>Nitzschia</taxon>
    </lineage>
</organism>
<evidence type="ECO:0000256" key="5">
    <source>
        <dbReference type="ARBA" id="ARBA00023274"/>
    </source>
</evidence>
<evidence type="ECO:0000256" key="3">
    <source>
        <dbReference type="ARBA" id="ARBA00022884"/>
    </source>
</evidence>
<evidence type="ECO:0000256" key="1">
    <source>
        <dbReference type="ARBA" id="ARBA00007465"/>
    </source>
</evidence>
<dbReference type="Gene3D" id="3.10.290.10">
    <property type="entry name" value="RNA-binding S4 domain"/>
    <property type="match status" value="1"/>
</dbReference>
<gene>
    <name evidence="9" type="primary">rps4</name>
</gene>
<feature type="domain" description="RNA-binding S4" evidence="7">
    <location>
        <begin position="89"/>
        <end position="153"/>
    </location>
</feature>
<dbReference type="SMART" id="SM01390">
    <property type="entry name" value="Ribosomal_S4"/>
    <property type="match status" value="1"/>
</dbReference>
<dbReference type="CDD" id="cd00165">
    <property type="entry name" value="S4"/>
    <property type="match status" value="1"/>
</dbReference>
<evidence type="ECO:0000256" key="2">
    <source>
        <dbReference type="ARBA" id="ARBA00022730"/>
    </source>
</evidence>
<dbReference type="Pfam" id="PF01479">
    <property type="entry name" value="S4"/>
    <property type="match status" value="1"/>
</dbReference>
<evidence type="ECO:0000259" key="8">
    <source>
        <dbReference type="SMART" id="SM01390"/>
    </source>
</evidence>